<dbReference type="Proteomes" id="UP001287356">
    <property type="component" value="Unassembled WGS sequence"/>
</dbReference>
<evidence type="ECO:0000313" key="2">
    <source>
        <dbReference type="Proteomes" id="UP001287356"/>
    </source>
</evidence>
<name>A0AAE0TX22_9PEZI</name>
<reference evidence="1" key="1">
    <citation type="journal article" date="2023" name="Mol. Phylogenet. Evol.">
        <title>Genome-scale phylogeny and comparative genomics of the fungal order Sordariales.</title>
        <authorList>
            <person name="Hensen N."/>
            <person name="Bonometti L."/>
            <person name="Westerberg I."/>
            <person name="Brannstrom I.O."/>
            <person name="Guillou S."/>
            <person name="Cros-Aarteil S."/>
            <person name="Calhoun S."/>
            <person name="Haridas S."/>
            <person name="Kuo A."/>
            <person name="Mondo S."/>
            <person name="Pangilinan J."/>
            <person name="Riley R."/>
            <person name="LaButti K."/>
            <person name="Andreopoulos B."/>
            <person name="Lipzen A."/>
            <person name="Chen C."/>
            <person name="Yan M."/>
            <person name="Daum C."/>
            <person name="Ng V."/>
            <person name="Clum A."/>
            <person name="Steindorff A."/>
            <person name="Ohm R.A."/>
            <person name="Martin F."/>
            <person name="Silar P."/>
            <person name="Natvig D.O."/>
            <person name="Lalanne C."/>
            <person name="Gautier V."/>
            <person name="Ament-Velasquez S.L."/>
            <person name="Kruys A."/>
            <person name="Hutchinson M.I."/>
            <person name="Powell A.J."/>
            <person name="Barry K."/>
            <person name="Miller A.N."/>
            <person name="Grigoriev I.V."/>
            <person name="Debuchy R."/>
            <person name="Gladieux P."/>
            <person name="Hiltunen Thoren M."/>
            <person name="Johannesson H."/>
        </authorList>
    </citation>
    <scope>NUCLEOTIDE SEQUENCE</scope>
    <source>
        <strain evidence="1">CBS 958.72</strain>
    </source>
</reference>
<proteinExistence type="predicted"/>
<dbReference type="EMBL" id="JAULSN010000001">
    <property type="protein sequence ID" value="KAK3382734.1"/>
    <property type="molecule type" value="Genomic_DNA"/>
</dbReference>
<evidence type="ECO:0000313" key="1">
    <source>
        <dbReference type="EMBL" id="KAK3382734.1"/>
    </source>
</evidence>
<organism evidence="1 2">
    <name type="scientific">Lasiosphaeria ovina</name>
    <dbReference type="NCBI Taxonomy" id="92902"/>
    <lineage>
        <taxon>Eukaryota</taxon>
        <taxon>Fungi</taxon>
        <taxon>Dikarya</taxon>
        <taxon>Ascomycota</taxon>
        <taxon>Pezizomycotina</taxon>
        <taxon>Sordariomycetes</taxon>
        <taxon>Sordariomycetidae</taxon>
        <taxon>Sordariales</taxon>
        <taxon>Lasiosphaeriaceae</taxon>
        <taxon>Lasiosphaeria</taxon>
    </lineage>
</organism>
<protein>
    <submittedName>
        <fullName evidence="1">Uncharacterized protein</fullName>
    </submittedName>
</protein>
<comment type="caution">
    <text evidence="1">The sequence shown here is derived from an EMBL/GenBank/DDBJ whole genome shotgun (WGS) entry which is preliminary data.</text>
</comment>
<keyword evidence="2" id="KW-1185">Reference proteome</keyword>
<gene>
    <name evidence="1" type="ORF">B0T24DRAFT_714766</name>
</gene>
<reference evidence="1" key="2">
    <citation type="submission" date="2023-06" db="EMBL/GenBank/DDBJ databases">
        <authorList>
            <consortium name="Lawrence Berkeley National Laboratory"/>
            <person name="Haridas S."/>
            <person name="Hensen N."/>
            <person name="Bonometti L."/>
            <person name="Westerberg I."/>
            <person name="Brannstrom I.O."/>
            <person name="Guillou S."/>
            <person name="Cros-Aarteil S."/>
            <person name="Calhoun S."/>
            <person name="Kuo A."/>
            <person name="Mondo S."/>
            <person name="Pangilinan J."/>
            <person name="Riley R."/>
            <person name="Labutti K."/>
            <person name="Andreopoulos B."/>
            <person name="Lipzen A."/>
            <person name="Chen C."/>
            <person name="Yanf M."/>
            <person name="Daum C."/>
            <person name="Ng V."/>
            <person name="Clum A."/>
            <person name="Steindorff A."/>
            <person name="Ohm R."/>
            <person name="Martin F."/>
            <person name="Silar P."/>
            <person name="Natvig D."/>
            <person name="Lalanne C."/>
            <person name="Gautier V."/>
            <person name="Ament-Velasquez S.L."/>
            <person name="Kruys A."/>
            <person name="Hutchinson M.I."/>
            <person name="Powell A.J."/>
            <person name="Barry K."/>
            <person name="Miller A.N."/>
            <person name="Grigoriev I.V."/>
            <person name="Debuchy R."/>
            <person name="Gladieux P."/>
            <person name="Thoren M.H."/>
            <person name="Johannesson H."/>
        </authorList>
    </citation>
    <scope>NUCLEOTIDE SEQUENCE</scope>
    <source>
        <strain evidence="1">CBS 958.72</strain>
    </source>
</reference>
<accession>A0AAE0TX22</accession>
<sequence>MIIIYLEPDLTVSLTLICRDLYFKNFDPSVLQSSPASKGTLLHWLEQDILSLYYCHGCIYLGDNGLWMNQDIIHQLDNFLICRHLPAPLYQSGDDLFYDGSIFGYQPSHRLFQGGQNPIEGRVLSCPVCFTDYKMEIALLDSSQRRATSGSAARAKVWTIRIHRWHKLGECRSPDDPLWHSLVTSNPRDE</sequence>
<dbReference type="AlphaFoldDB" id="A0AAE0TX22"/>